<keyword evidence="3" id="KW-0547">Nucleotide-binding</keyword>
<dbReference type="InterPro" id="IPR016061">
    <property type="entry name" value="Pro-tRNA_ligase_II_C"/>
</dbReference>
<evidence type="ECO:0000313" key="10">
    <source>
        <dbReference type="Proteomes" id="UP000694864"/>
    </source>
</evidence>
<comment type="catalytic activity">
    <reaction evidence="8">
        <text>tRNA(Pro) + L-proline + ATP = L-prolyl-tRNA(Pro) + AMP + diphosphate</text>
        <dbReference type="Rhea" id="RHEA:14305"/>
        <dbReference type="Rhea" id="RHEA-COMP:9700"/>
        <dbReference type="Rhea" id="RHEA-COMP:9702"/>
        <dbReference type="ChEBI" id="CHEBI:30616"/>
        <dbReference type="ChEBI" id="CHEBI:33019"/>
        <dbReference type="ChEBI" id="CHEBI:60039"/>
        <dbReference type="ChEBI" id="CHEBI:78442"/>
        <dbReference type="ChEBI" id="CHEBI:78532"/>
        <dbReference type="ChEBI" id="CHEBI:456215"/>
        <dbReference type="EC" id="6.1.1.15"/>
    </reaction>
</comment>
<organism evidence="10 11">
    <name type="scientific">Camelina sativa</name>
    <name type="common">False flax</name>
    <name type="synonym">Myagrum sativum</name>
    <dbReference type="NCBI Taxonomy" id="90675"/>
    <lineage>
        <taxon>Eukaryota</taxon>
        <taxon>Viridiplantae</taxon>
        <taxon>Streptophyta</taxon>
        <taxon>Embryophyta</taxon>
        <taxon>Tracheophyta</taxon>
        <taxon>Spermatophyta</taxon>
        <taxon>Magnoliopsida</taxon>
        <taxon>eudicotyledons</taxon>
        <taxon>Gunneridae</taxon>
        <taxon>Pentapetalae</taxon>
        <taxon>rosids</taxon>
        <taxon>malvids</taxon>
        <taxon>Brassicales</taxon>
        <taxon>Brassicaceae</taxon>
        <taxon>Camelineae</taxon>
        <taxon>Camelina</taxon>
    </lineage>
</organism>
<evidence type="ECO:0000256" key="3">
    <source>
        <dbReference type="ARBA" id="ARBA00022741"/>
    </source>
</evidence>
<evidence type="ECO:0000313" key="11">
    <source>
        <dbReference type="RefSeq" id="XP_010484158.1"/>
    </source>
</evidence>
<dbReference type="EC" id="6.1.1.15" evidence="1"/>
<keyword evidence="5" id="KW-0648">Protein biosynthesis</keyword>
<dbReference type="SMART" id="SM00946">
    <property type="entry name" value="ProRS-C_1"/>
    <property type="match status" value="1"/>
</dbReference>
<dbReference type="Gene3D" id="3.40.50.800">
    <property type="entry name" value="Anticodon-binding domain"/>
    <property type="match status" value="1"/>
</dbReference>
<dbReference type="PRINTS" id="PR01046">
    <property type="entry name" value="TRNASYNTHPRO"/>
</dbReference>
<dbReference type="InterPro" id="IPR033721">
    <property type="entry name" value="ProRS_core_arch_euk"/>
</dbReference>
<dbReference type="PROSITE" id="PS50862">
    <property type="entry name" value="AA_TRNA_LIGASE_II"/>
    <property type="match status" value="1"/>
</dbReference>
<dbReference type="HAMAP" id="MF_01571">
    <property type="entry name" value="Pro_tRNA_synth_type3"/>
    <property type="match status" value="1"/>
</dbReference>
<name>A0ABM0XD53_CAMSA</name>
<dbReference type="InterPro" id="IPR017449">
    <property type="entry name" value="Pro-tRNA_synth_II"/>
</dbReference>
<evidence type="ECO:0000256" key="8">
    <source>
        <dbReference type="ARBA" id="ARBA00047671"/>
    </source>
</evidence>
<dbReference type="Proteomes" id="UP000694864">
    <property type="component" value="Chromosome 18"/>
</dbReference>
<dbReference type="RefSeq" id="XP_010484158.1">
    <property type="nucleotide sequence ID" value="XM_010485856.1"/>
</dbReference>
<dbReference type="InterPro" id="IPR036621">
    <property type="entry name" value="Anticodon-bd_dom_sf"/>
</dbReference>
<dbReference type="SUPFAM" id="SSF64586">
    <property type="entry name" value="C-terminal domain of ProRS"/>
    <property type="match status" value="1"/>
</dbReference>
<dbReference type="NCBIfam" id="TIGR00408">
    <property type="entry name" value="proS_fam_I"/>
    <property type="match status" value="1"/>
</dbReference>
<protein>
    <recommendedName>
        <fullName evidence="1">proline--tRNA ligase</fullName>
        <ecNumber evidence="1">6.1.1.15</ecNumber>
    </recommendedName>
    <alternativeName>
        <fullName evidence="7">Prolyl-tRNA synthetase</fullName>
    </alternativeName>
</protein>
<dbReference type="GeneID" id="104762540"/>
<evidence type="ECO:0000256" key="7">
    <source>
        <dbReference type="ARBA" id="ARBA00029731"/>
    </source>
</evidence>
<dbReference type="PANTHER" id="PTHR43382">
    <property type="entry name" value="PROLYL-TRNA SYNTHETASE"/>
    <property type="match status" value="1"/>
</dbReference>
<dbReference type="InterPro" id="IPR045864">
    <property type="entry name" value="aa-tRNA-synth_II/BPL/LPL"/>
</dbReference>
<dbReference type="InterPro" id="IPR004154">
    <property type="entry name" value="Anticodon-bd"/>
</dbReference>
<gene>
    <name evidence="11" type="primary">LOC104762540</name>
</gene>
<dbReference type="InterPro" id="IPR002316">
    <property type="entry name" value="Pro-tRNA-ligase_IIa"/>
</dbReference>
<dbReference type="InterPro" id="IPR002314">
    <property type="entry name" value="aa-tRNA-synt_IIb"/>
</dbReference>
<evidence type="ECO:0000256" key="6">
    <source>
        <dbReference type="ARBA" id="ARBA00023146"/>
    </source>
</evidence>
<evidence type="ECO:0000256" key="5">
    <source>
        <dbReference type="ARBA" id="ARBA00022917"/>
    </source>
</evidence>
<feature type="domain" description="Aminoacyl-transfer RNA synthetases class-II family profile" evidence="9">
    <location>
        <begin position="102"/>
        <end position="341"/>
    </location>
</feature>
<reference evidence="10" key="1">
    <citation type="journal article" date="2014" name="Nat. Commun.">
        <title>The emerging biofuel crop Camelina sativa retains a highly undifferentiated hexaploid genome structure.</title>
        <authorList>
            <person name="Kagale S."/>
            <person name="Koh C."/>
            <person name="Nixon J."/>
            <person name="Bollina V."/>
            <person name="Clarke W.E."/>
            <person name="Tuteja R."/>
            <person name="Spillane C."/>
            <person name="Robinson S.J."/>
            <person name="Links M.G."/>
            <person name="Clarke C."/>
            <person name="Higgins E.E."/>
            <person name="Huebert T."/>
            <person name="Sharpe A.G."/>
            <person name="Parkin I.A."/>
        </authorList>
    </citation>
    <scope>NUCLEOTIDE SEQUENCE [LARGE SCALE GENOMIC DNA]</scope>
    <source>
        <strain evidence="10">cv. DH55</strain>
    </source>
</reference>
<evidence type="ECO:0000256" key="1">
    <source>
        <dbReference type="ARBA" id="ARBA00012831"/>
    </source>
</evidence>
<dbReference type="PANTHER" id="PTHR43382:SF2">
    <property type="entry name" value="BIFUNCTIONAL GLUTAMATE_PROLINE--TRNA LIGASE"/>
    <property type="match status" value="1"/>
</dbReference>
<dbReference type="Pfam" id="PF00587">
    <property type="entry name" value="tRNA-synt_2b"/>
    <property type="match status" value="1"/>
</dbReference>
<accession>A0ABM0XD53</accession>
<dbReference type="CDD" id="cd00778">
    <property type="entry name" value="ProRS_core_arch_euk"/>
    <property type="match status" value="1"/>
</dbReference>
<dbReference type="CDD" id="cd00862">
    <property type="entry name" value="ProRS_anticodon_zinc"/>
    <property type="match status" value="1"/>
</dbReference>
<dbReference type="InterPro" id="IPR004499">
    <property type="entry name" value="Pro-tRNA-ligase_IIa_arc-type"/>
</dbReference>
<dbReference type="Gene3D" id="3.30.110.30">
    <property type="entry name" value="C-terminal domain of ProRS"/>
    <property type="match status" value="1"/>
</dbReference>
<evidence type="ECO:0000256" key="2">
    <source>
        <dbReference type="ARBA" id="ARBA00022598"/>
    </source>
</evidence>
<keyword evidence="4" id="KW-0067">ATP-binding</keyword>
<keyword evidence="2" id="KW-0436">Ligase</keyword>
<keyword evidence="6" id="KW-0030">Aminoacyl-tRNA synthetase</keyword>
<dbReference type="InterPro" id="IPR006195">
    <property type="entry name" value="aa-tRNA-synth_II"/>
</dbReference>
<dbReference type="Pfam" id="PF03129">
    <property type="entry name" value="HGTP_anticodon"/>
    <property type="match status" value="1"/>
</dbReference>
<evidence type="ECO:0000256" key="4">
    <source>
        <dbReference type="ARBA" id="ARBA00022840"/>
    </source>
</evidence>
<evidence type="ECO:0000259" key="9">
    <source>
        <dbReference type="PROSITE" id="PS50862"/>
    </source>
</evidence>
<sequence length="548" mass="62367">MVKSVDDDLGTSTSLGSQTKIIISDEDSVQVETNQLLTGEASVVNSSEKKKKERKKETRLGISVKKDEDFGNWYSEVCRFGELLEYYEQVKGCYILKPSAMKIWNVIRRFFDAEIEKMDVEEYYFPMFVSRGALEKEKDHIKGFAPEVAWVTRAGESDLETPIALRPTSETVIYPYLSKWIRGHRDLPLKINQWNNVVRWESSDTTPFVRSREFLWQEGHTAFATKEEAEQEVLDVLNIYSRVYEELLAVPVIKGIKSENEKFAGAFETKSIEAFIPSTGRGIQAATSHCLGQNFAQMFDITFEDKKGKRSMVWQNSWGLSTRSIGVMVMTHGDDKGLVFPPKVAPVKVVVIQVPIKGAVDDQVLFDACEAVVSTLREAGIRAKSDNRDNYSCGWKYADQELKGAPLRIEIGPRDLANDQVRIVRRDTGAKMDVKRGDLIEQAKDLLEKIQRNLYDVAKRKLEECTQKVETWEEFEEALRQKKLILAPWCDEVEVEKDVRKRSGSDETGGGGAKTLCTPLEQPELRQDTLCFASGKPAKKWSYWGRSY</sequence>
<dbReference type="Pfam" id="PF09180">
    <property type="entry name" value="ProRS-C_1"/>
    <property type="match status" value="1"/>
</dbReference>
<keyword evidence="10" id="KW-1185">Reference proteome</keyword>
<dbReference type="Gene3D" id="3.30.930.10">
    <property type="entry name" value="Bira Bifunctional Protein, Domain 2"/>
    <property type="match status" value="1"/>
</dbReference>
<dbReference type="SUPFAM" id="SSF55681">
    <property type="entry name" value="Class II aaRS and biotin synthetases"/>
    <property type="match status" value="1"/>
</dbReference>
<reference evidence="11" key="2">
    <citation type="submission" date="2025-08" db="UniProtKB">
        <authorList>
            <consortium name="RefSeq"/>
        </authorList>
    </citation>
    <scope>IDENTIFICATION</scope>
    <source>
        <tissue evidence="11">Leaf</tissue>
    </source>
</reference>
<proteinExistence type="inferred from homology"/>
<dbReference type="SUPFAM" id="SSF52954">
    <property type="entry name" value="Class II aaRS ABD-related"/>
    <property type="match status" value="1"/>
</dbReference>